<keyword evidence="1" id="KW-1133">Transmembrane helix</keyword>
<name>A0A0G1HJA9_9BACT</name>
<proteinExistence type="predicted"/>
<evidence type="ECO:0008006" key="4">
    <source>
        <dbReference type="Google" id="ProtNLM"/>
    </source>
</evidence>
<sequence length="181" mass="19959">MSAPRAELNLLPKEVWEKGIVGQLLVWILSVGRYVVVFTELVVISAFLYRFGLDRMLTDLRGSLKDNQSIITASGDLENSFRLAQAKLTKIKTVSAAPRVLNALDTLSQMTPADAVFTNVTINREEVMIEGRVASQIGLATLLNQAQAKTEFADVVLENVKSSSDQSGNIEFRLILTFKQS</sequence>
<reference evidence="2 3" key="1">
    <citation type="journal article" date="2015" name="Nature">
        <title>rRNA introns, odd ribosomes, and small enigmatic genomes across a large radiation of phyla.</title>
        <authorList>
            <person name="Brown C.T."/>
            <person name="Hug L.A."/>
            <person name="Thomas B.C."/>
            <person name="Sharon I."/>
            <person name="Castelle C.J."/>
            <person name="Singh A."/>
            <person name="Wilkins M.J."/>
            <person name="Williams K.H."/>
            <person name="Banfield J.F."/>
        </authorList>
    </citation>
    <scope>NUCLEOTIDE SEQUENCE [LARGE SCALE GENOMIC DNA]</scope>
</reference>
<dbReference type="Proteomes" id="UP000034063">
    <property type="component" value="Unassembled WGS sequence"/>
</dbReference>
<comment type="caution">
    <text evidence="2">The sequence shown here is derived from an EMBL/GenBank/DDBJ whole genome shotgun (WGS) entry which is preliminary data.</text>
</comment>
<keyword evidence="1" id="KW-0472">Membrane</keyword>
<feature type="transmembrane region" description="Helical" evidence="1">
    <location>
        <begin position="20"/>
        <end position="49"/>
    </location>
</feature>
<evidence type="ECO:0000256" key="1">
    <source>
        <dbReference type="SAM" id="Phobius"/>
    </source>
</evidence>
<dbReference type="InterPro" id="IPR007813">
    <property type="entry name" value="PilN"/>
</dbReference>
<dbReference type="EMBL" id="LCIB01000020">
    <property type="protein sequence ID" value="KKT46628.1"/>
    <property type="molecule type" value="Genomic_DNA"/>
</dbReference>
<evidence type="ECO:0000313" key="3">
    <source>
        <dbReference type="Proteomes" id="UP000034063"/>
    </source>
</evidence>
<evidence type="ECO:0000313" key="2">
    <source>
        <dbReference type="EMBL" id="KKT46628.1"/>
    </source>
</evidence>
<keyword evidence="1" id="KW-0812">Transmembrane</keyword>
<organism evidence="2 3">
    <name type="scientific">Candidatus Gottesmanbacteria bacterium GW2011_GWA2_44_17</name>
    <dbReference type="NCBI Taxonomy" id="1618444"/>
    <lineage>
        <taxon>Bacteria</taxon>
        <taxon>Candidatus Gottesmaniibacteriota</taxon>
    </lineage>
</organism>
<protein>
    <recommendedName>
        <fullName evidence="4">Fimbrial assembly family protein</fullName>
    </recommendedName>
</protein>
<gene>
    <name evidence="2" type="ORF">UW37_C0020G0005</name>
</gene>
<dbReference type="Pfam" id="PF05137">
    <property type="entry name" value="PilN"/>
    <property type="match status" value="1"/>
</dbReference>
<dbReference type="AlphaFoldDB" id="A0A0G1HJA9"/>
<accession>A0A0G1HJA9</accession>